<dbReference type="Gene3D" id="1.20.120.530">
    <property type="entry name" value="GntR ligand-binding domain-like"/>
    <property type="match status" value="1"/>
</dbReference>
<gene>
    <name evidence="5" type="ORF">D6Z83_20170</name>
    <name evidence="6" type="ORF">EBE87_00605</name>
</gene>
<evidence type="ECO:0000256" key="2">
    <source>
        <dbReference type="ARBA" id="ARBA00023125"/>
    </source>
</evidence>
<keyword evidence="1" id="KW-0805">Transcription regulation</keyword>
<dbReference type="EMBL" id="RAQU01000159">
    <property type="protein sequence ID" value="RKK02369.1"/>
    <property type="molecule type" value="Genomic_DNA"/>
</dbReference>
<dbReference type="Gene3D" id="1.10.10.10">
    <property type="entry name" value="Winged helix-like DNA-binding domain superfamily/Winged helix DNA-binding domain"/>
    <property type="match status" value="1"/>
</dbReference>
<dbReference type="Proteomes" id="UP000278036">
    <property type="component" value="Unassembled WGS sequence"/>
</dbReference>
<accession>A0A3A9JTP3</accession>
<dbReference type="InterPro" id="IPR036390">
    <property type="entry name" value="WH_DNA-bd_sf"/>
</dbReference>
<dbReference type="GO" id="GO:0003677">
    <property type="term" value="F:DNA binding"/>
    <property type="evidence" value="ECO:0007669"/>
    <property type="project" value="UniProtKB-KW"/>
</dbReference>
<dbReference type="AlphaFoldDB" id="A0A3A9JTP3"/>
<comment type="caution">
    <text evidence="5">The sequence shown here is derived from an EMBL/GenBank/DDBJ whole genome shotgun (WGS) entry which is preliminary data.</text>
</comment>
<dbReference type="InParanoid" id="A0A3A9JTP3"/>
<evidence type="ECO:0000256" key="1">
    <source>
        <dbReference type="ARBA" id="ARBA00023015"/>
    </source>
</evidence>
<dbReference type="PANTHER" id="PTHR43537">
    <property type="entry name" value="TRANSCRIPTIONAL REGULATOR, GNTR FAMILY"/>
    <property type="match status" value="1"/>
</dbReference>
<sequence>MARPRPRPPPVTITTRSCNMLWSFCGIWRGDAMEWEAIMSNAAERAYQSIRQRIMDGSFAPGTPLREEMLAGEIGVSRTPVRDALRRLLADGLVESTRNRGTFVAEITSDDLHEVYHLRATLEGFAASRAATRITAEEIAALERLADEMEALDSSGTDLEARTVRFHALNTEFHTVVVRAARSRRLEGMLGWAFQVPLVLLKQYRMQEWVNIARSNRQHRDIIEALAARNPEWAGLMMGAHLNATRPASLMAEMERKMAAFVHNEGQASP</sequence>
<reference evidence="5 8" key="1">
    <citation type="submission" date="2018-09" db="EMBL/GenBank/DDBJ databases">
        <title>Roseomonas sp. nov., isolated from feces of Tibetan antelopes in the Qinghai-Tibet plateau, China.</title>
        <authorList>
            <person name="Tian Z."/>
        </authorList>
    </citation>
    <scope>NUCLEOTIDE SEQUENCE [LARGE SCALE GENOMIC DNA]</scope>
    <source>
        <strain evidence="6 7">Z23</strain>
        <strain evidence="5 8">Z24</strain>
    </source>
</reference>
<dbReference type="SMART" id="SM00895">
    <property type="entry name" value="FCD"/>
    <property type="match status" value="1"/>
</dbReference>
<dbReference type="InterPro" id="IPR000524">
    <property type="entry name" value="Tscrpt_reg_HTH_GntR"/>
</dbReference>
<dbReference type="PANTHER" id="PTHR43537:SF24">
    <property type="entry name" value="GLUCONATE OPERON TRANSCRIPTIONAL REPRESSOR"/>
    <property type="match status" value="1"/>
</dbReference>
<evidence type="ECO:0000313" key="6">
    <source>
        <dbReference type="EMBL" id="RMI26926.1"/>
    </source>
</evidence>
<dbReference type="GO" id="GO:0003700">
    <property type="term" value="F:DNA-binding transcription factor activity"/>
    <property type="evidence" value="ECO:0007669"/>
    <property type="project" value="InterPro"/>
</dbReference>
<dbReference type="PROSITE" id="PS50949">
    <property type="entry name" value="HTH_GNTR"/>
    <property type="match status" value="1"/>
</dbReference>
<proteinExistence type="predicted"/>
<protein>
    <submittedName>
        <fullName evidence="6">FCD domain-containing protein</fullName>
    </submittedName>
    <submittedName>
        <fullName evidence="5">GntR family transcriptional regulator</fullName>
    </submittedName>
</protein>
<keyword evidence="3" id="KW-0804">Transcription</keyword>
<organism evidence="5 8">
    <name type="scientific">Teichococcus wenyumeiae</name>
    <dbReference type="NCBI Taxonomy" id="2478470"/>
    <lineage>
        <taxon>Bacteria</taxon>
        <taxon>Pseudomonadati</taxon>
        <taxon>Pseudomonadota</taxon>
        <taxon>Alphaproteobacteria</taxon>
        <taxon>Acetobacterales</taxon>
        <taxon>Roseomonadaceae</taxon>
        <taxon>Roseomonas</taxon>
    </lineage>
</organism>
<dbReference type="CDD" id="cd07377">
    <property type="entry name" value="WHTH_GntR"/>
    <property type="match status" value="1"/>
</dbReference>
<dbReference type="Pfam" id="PF07729">
    <property type="entry name" value="FCD"/>
    <property type="match status" value="1"/>
</dbReference>
<evidence type="ECO:0000313" key="8">
    <source>
        <dbReference type="Proteomes" id="UP000278036"/>
    </source>
</evidence>
<dbReference type="Proteomes" id="UP000274097">
    <property type="component" value="Unassembled WGS sequence"/>
</dbReference>
<dbReference type="InterPro" id="IPR011711">
    <property type="entry name" value="GntR_C"/>
</dbReference>
<evidence type="ECO:0000313" key="5">
    <source>
        <dbReference type="EMBL" id="RKK02369.1"/>
    </source>
</evidence>
<dbReference type="SMART" id="SM00345">
    <property type="entry name" value="HTH_GNTR"/>
    <property type="match status" value="1"/>
</dbReference>
<evidence type="ECO:0000256" key="3">
    <source>
        <dbReference type="ARBA" id="ARBA00023163"/>
    </source>
</evidence>
<dbReference type="EMBL" id="RFLX01000001">
    <property type="protein sequence ID" value="RMI26926.1"/>
    <property type="molecule type" value="Genomic_DNA"/>
</dbReference>
<name>A0A3A9JTP3_9PROT</name>
<feature type="domain" description="HTH gntR-type" evidence="4">
    <location>
        <begin position="40"/>
        <end position="107"/>
    </location>
</feature>
<dbReference type="Pfam" id="PF00392">
    <property type="entry name" value="GntR"/>
    <property type="match status" value="1"/>
</dbReference>
<dbReference type="SUPFAM" id="SSF48008">
    <property type="entry name" value="GntR ligand-binding domain-like"/>
    <property type="match status" value="1"/>
</dbReference>
<keyword evidence="7" id="KW-1185">Reference proteome</keyword>
<evidence type="ECO:0000313" key="7">
    <source>
        <dbReference type="Proteomes" id="UP000274097"/>
    </source>
</evidence>
<keyword evidence="2" id="KW-0238">DNA-binding</keyword>
<evidence type="ECO:0000259" key="4">
    <source>
        <dbReference type="PROSITE" id="PS50949"/>
    </source>
</evidence>
<dbReference type="InterPro" id="IPR008920">
    <property type="entry name" value="TF_FadR/GntR_C"/>
</dbReference>
<dbReference type="SUPFAM" id="SSF46785">
    <property type="entry name" value="Winged helix' DNA-binding domain"/>
    <property type="match status" value="1"/>
</dbReference>
<dbReference type="InterPro" id="IPR036388">
    <property type="entry name" value="WH-like_DNA-bd_sf"/>
</dbReference>